<dbReference type="SUPFAM" id="SSF46689">
    <property type="entry name" value="Homeodomain-like"/>
    <property type="match status" value="1"/>
</dbReference>
<accession>A0A117KVX9</accession>
<dbReference type="GO" id="GO:0097367">
    <property type="term" value="F:carbohydrate derivative binding"/>
    <property type="evidence" value="ECO:0007669"/>
    <property type="project" value="InterPro"/>
</dbReference>
<dbReference type="InterPro" id="IPR000281">
    <property type="entry name" value="HTH_RpiR"/>
</dbReference>
<sequence length="282" mass="30528">MTDVLAVIREMSSSFTPSEAKIAKYILENPTVVTELSVNELANACYTSEASIIRFCRTIGLKGFQELKIKIAVSLAKQTRKLDGGITSEDDVMAVIQKIANFNKQAIDSTIAVLNAEELTKAAEALANANKIDFYGVAASGVVAYDAMLKFSRINIPCTAYQDTHLQLTSAVNLKKGDVAFGISYSGATKEIVEAIQTAKEAGATTISLTKYGQSPLAKAADINLFVSSEEAMFRAGAMASRIAQLTVIDILFILVAQKKYNDVVRYLENTSEVLSMRKINN</sequence>
<evidence type="ECO:0000259" key="4">
    <source>
        <dbReference type="PROSITE" id="PS51071"/>
    </source>
</evidence>
<evidence type="ECO:0000259" key="5">
    <source>
        <dbReference type="PROSITE" id="PS51464"/>
    </source>
</evidence>
<dbReference type="InterPro" id="IPR009057">
    <property type="entry name" value="Homeodomain-like_sf"/>
</dbReference>
<dbReference type="CDD" id="cd05013">
    <property type="entry name" value="SIS_RpiR"/>
    <property type="match status" value="1"/>
</dbReference>
<dbReference type="Pfam" id="PF01380">
    <property type="entry name" value="SIS"/>
    <property type="match status" value="1"/>
</dbReference>
<reference evidence="6 7" key="1">
    <citation type="journal article" date="2018" name="Nat. Biotechnol.">
        <title>A standardized bacterial taxonomy based on genome phylogeny substantially revises the tree of life.</title>
        <authorList>
            <person name="Parks D.H."/>
            <person name="Chuvochina M."/>
            <person name="Waite D.W."/>
            <person name="Rinke C."/>
            <person name="Skarshewski A."/>
            <person name="Chaumeil P.A."/>
            <person name="Hugenholtz P."/>
        </authorList>
    </citation>
    <scope>NUCLEOTIDE SEQUENCE [LARGE SCALE GENOMIC DNA]</scope>
    <source>
        <strain evidence="6">UBA12544</strain>
    </source>
</reference>
<dbReference type="GO" id="GO:1901135">
    <property type="term" value="P:carbohydrate derivative metabolic process"/>
    <property type="evidence" value="ECO:0007669"/>
    <property type="project" value="InterPro"/>
</dbReference>
<dbReference type="InterPro" id="IPR047640">
    <property type="entry name" value="RpiR-like"/>
</dbReference>
<evidence type="ECO:0000313" key="7">
    <source>
        <dbReference type="Proteomes" id="UP000264445"/>
    </source>
</evidence>
<dbReference type="Proteomes" id="UP000264445">
    <property type="component" value="Unassembled WGS sequence"/>
</dbReference>
<dbReference type="InterPro" id="IPR001347">
    <property type="entry name" value="SIS_dom"/>
</dbReference>
<keyword evidence="3" id="KW-0804">Transcription</keyword>
<dbReference type="Gene3D" id="1.10.10.10">
    <property type="entry name" value="Winged helix-like DNA-binding domain superfamily/Winged helix DNA-binding domain"/>
    <property type="match status" value="1"/>
</dbReference>
<keyword evidence="2" id="KW-0238">DNA-binding</keyword>
<dbReference type="InterPro" id="IPR046348">
    <property type="entry name" value="SIS_dom_sf"/>
</dbReference>
<dbReference type="PROSITE" id="PS51464">
    <property type="entry name" value="SIS"/>
    <property type="match status" value="1"/>
</dbReference>
<evidence type="ECO:0000313" key="6">
    <source>
        <dbReference type="EMBL" id="HBT50240.1"/>
    </source>
</evidence>
<dbReference type="InterPro" id="IPR036388">
    <property type="entry name" value="WH-like_DNA-bd_sf"/>
</dbReference>
<feature type="domain" description="HTH rpiR-type" evidence="4">
    <location>
        <begin position="2"/>
        <end position="78"/>
    </location>
</feature>
<dbReference type="GO" id="GO:0003677">
    <property type="term" value="F:DNA binding"/>
    <property type="evidence" value="ECO:0007669"/>
    <property type="project" value="UniProtKB-KW"/>
</dbReference>
<dbReference type="SUPFAM" id="SSF53697">
    <property type="entry name" value="SIS domain"/>
    <property type="match status" value="1"/>
</dbReference>
<comment type="caution">
    <text evidence="6">The sequence shown here is derived from an EMBL/GenBank/DDBJ whole genome shotgun (WGS) entry which is preliminary data.</text>
</comment>
<keyword evidence="1" id="KW-0805">Transcription regulation</keyword>
<organism evidence="6 7">
    <name type="scientific">Caldanaerobacter subterraneus</name>
    <dbReference type="NCBI Taxonomy" id="911092"/>
    <lineage>
        <taxon>Bacteria</taxon>
        <taxon>Bacillati</taxon>
        <taxon>Bacillota</taxon>
        <taxon>Clostridia</taxon>
        <taxon>Thermoanaerobacterales</taxon>
        <taxon>Thermoanaerobacteraceae</taxon>
        <taxon>Caldanaerobacter</taxon>
    </lineage>
</organism>
<protein>
    <submittedName>
        <fullName evidence="6">RpiR family transcriptional regulator</fullName>
    </submittedName>
</protein>
<evidence type="ECO:0000256" key="3">
    <source>
        <dbReference type="ARBA" id="ARBA00023163"/>
    </source>
</evidence>
<dbReference type="PANTHER" id="PTHR30514:SF1">
    <property type="entry name" value="HTH-TYPE TRANSCRIPTIONAL REGULATOR HEXR-RELATED"/>
    <property type="match status" value="1"/>
</dbReference>
<dbReference type="AlphaFoldDB" id="A0A117KVX9"/>
<dbReference type="PANTHER" id="PTHR30514">
    <property type="entry name" value="GLUCOKINASE"/>
    <property type="match status" value="1"/>
</dbReference>
<name>A0A117KVX9_9THEO</name>
<dbReference type="PROSITE" id="PS51071">
    <property type="entry name" value="HTH_RPIR"/>
    <property type="match status" value="1"/>
</dbReference>
<dbReference type="Gene3D" id="3.40.50.10490">
    <property type="entry name" value="Glucose-6-phosphate isomerase like protein, domain 1"/>
    <property type="match status" value="1"/>
</dbReference>
<dbReference type="GO" id="GO:0003700">
    <property type="term" value="F:DNA-binding transcription factor activity"/>
    <property type="evidence" value="ECO:0007669"/>
    <property type="project" value="InterPro"/>
</dbReference>
<evidence type="ECO:0000256" key="2">
    <source>
        <dbReference type="ARBA" id="ARBA00023125"/>
    </source>
</evidence>
<dbReference type="InterPro" id="IPR035472">
    <property type="entry name" value="RpiR-like_SIS"/>
</dbReference>
<gene>
    <name evidence="6" type="ORF">DEA61_10780</name>
</gene>
<dbReference type="EMBL" id="DOLB01000158">
    <property type="protein sequence ID" value="HBT50240.1"/>
    <property type="molecule type" value="Genomic_DNA"/>
</dbReference>
<dbReference type="RefSeq" id="WP_278429522.1">
    <property type="nucleotide sequence ID" value="NZ_DOLB01000158.1"/>
</dbReference>
<proteinExistence type="predicted"/>
<evidence type="ECO:0000256" key="1">
    <source>
        <dbReference type="ARBA" id="ARBA00023015"/>
    </source>
</evidence>
<feature type="domain" description="SIS" evidence="5">
    <location>
        <begin position="122"/>
        <end position="262"/>
    </location>
</feature>
<dbReference type="Pfam" id="PF01418">
    <property type="entry name" value="HTH_6"/>
    <property type="match status" value="1"/>
</dbReference>